<feature type="binding site" evidence="3">
    <location>
        <position position="126"/>
    </location>
    <ligand>
        <name>a divalent metal cation</name>
        <dbReference type="ChEBI" id="CHEBI:60240"/>
    </ligand>
</feature>
<dbReference type="Pfam" id="PF05163">
    <property type="entry name" value="DinB"/>
    <property type="match status" value="1"/>
</dbReference>
<protein>
    <recommendedName>
        <fullName evidence="6">Damage-inducible protein DinB</fullName>
    </recommendedName>
</protein>
<dbReference type="InterPro" id="IPR007837">
    <property type="entry name" value="DinB"/>
</dbReference>
<comment type="caution">
    <text evidence="4">The sequence shown here is derived from an EMBL/GenBank/DDBJ whole genome shotgun (WGS) entry which is preliminary data.</text>
</comment>
<dbReference type="GO" id="GO:0046872">
    <property type="term" value="F:metal ion binding"/>
    <property type="evidence" value="ECO:0007669"/>
    <property type="project" value="UniProtKB-KW"/>
</dbReference>
<evidence type="ECO:0008006" key="6">
    <source>
        <dbReference type="Google" id="ProtNLM"/>
    </source>
</evidence>
<feature type="binding site" evidence="3">
    <location>
        <position position="130"/>
    </location>
    <ligand>
        <name>a divalent metal cation</name>
        <dbReference type="ChEBI" id="CHEBI:60240"/>
    </ligand>
</feature>
<evidence type="ECO:0000256" key="3">
    <source>
        <dbReference type="PIRSR" id="PIRSR607837-1"/>
    </source>
</evidence>
<dbReference type="AlphaFoldDB" id="A0A2T4U2D7"/>
<dbReference type="OrthoDB" id="119432at2"/>
<dbReference type="Gene3D" id="1.20.120.450">
    <property type="entry name" value="dinb family like domain"/>
    <property type="match status" value="1"/>
</dbReference>
<dbReference type="EMBL" id="PZJJ01000044">
    <property type="protein sequence ID" value="PTL37561.1"/>
    <property type="molecule type" value="Genomic_DNA"/>
</dbReference>
<sequence>MRRDNVYYKEDFLSHRKVTKELAEKIDKKNYGYRPTDTSMTAEELVTHMLSSFHQFACMAAGQEPEKLHEGTEDVSLNELADRYTEASVKVIESMDEETLEQTVDLTEMMGTKLPAWRLLEIAIDHEINHKGNLFVYVRELGYNQLPMYVKM</sequence>
<feature type="binding site" evidence="3">
    <location>
        <position position="48"/>
    </location>
    <ligand>
        <name>a divalent metal cation</name>
        <dbReference type="ChEBI" id="CHEBI:60240"/>
    </ligand>
</feature>
<evidence type="ECO:0000256" key="1">
    <source>
        <dbReference type="ARBA" id="ARBA00008635"/>
    </source>
</evidence>
<proteinExistence type="inferred from homology"/>
<evidence type="ECO:0000256" key="2">
    <source>
        <dbReference type="ARBA" id="ARBA00022723"/>
    </source>
</evidence>
<name>A0A2T4U2D7_9BACI</name>
<dbReference type="RefSeq" id="WP_107586218.1">
    <property type="nucleotide sequence ID" value="NZ_PZJJ01000044.1"/>
</dbReference>
<organism evidence="4 5">
    <name type="scientific">Alkalicoccus saliphilus</name>
    <dbReference type="NCBI Taxonomy" id="200989"/>
    <lineage>
        <taxon>Bacteria</taxon>
        <taxon>Bacillati</taxon>
        <taxon>Bacillota</taxon>
        <taxon>Bacilli</taxon>
        <taxon>Bacillales</taxon>
        <taxon>Bacillaceae</taxon>
        <taxon>Alkalicoccus</taxon>
    </lineage>
</organism>
<evidence type="ECO:0000313" key="4">
    <source>
        <dbReference type="EMBL" id="PTL37561.1"/>
    </source>
</evidence>
<keyword evidence="5" id="KW-1185">Reference proteome</keyword>
<keyword evidence="2 3" id="KW-0479">Metal-binding</keyword>
<dbReference type="SUPFAM" id="SSF109854">
    <property type="entry name" value="DinB/YfiT-like putative metalloenzymes"/>
    <property type="match status" value="1"/>
</dbReference>
<evidence type="ECO:0000313" key="5">
    <source>
        <dbReference type="Proteomes" id="UP000240509"/>
    </source>
</evidence>
<comment type="similarity">
    <text evidence="1">Belongs to the DinB family.</text>
</comment>
<gene>
    <name evidence="4" type="ORF">C6Y45_15950</name>
</gene>
<dbReference type="Proteomes" id="UP000240509">
    <property type="component" value="Unassembled WGS sequence"/>
</dbReference>
<dbReference type="InterPro" id="IPR034660">
    <property type="entry name" value="DinB/YfiT-like"/>
</dbReference>
<reference evidence="4 5" key="1">
    <citation type="submission" date="2018-03" db="EMBL/GenBank/DDBJ databases">
        <title>Alkalicoccus saliphilus sp. nov., isolated from a mineral pool.</title>
        <authorList>
            <person name="Zhao B."/>
        </authorList>
    </citation>
    <scope>NUCLEOTIDE SEQUENCE [LARGE SCALE GENOMIC DNA]</scope>
    <source>
        <strain evidence="4 5">6AG</strain>
    </source>
</reference>
<accession>A0A2T4U2D7</accession>